<dbReference type="EMBL" id="FORI01000002">
    <property type="protein sequence ID" value="SFI53379.1"/>
    <property type="molecule type" value="Genomic_DNA"/>
</dbReference>
<dbReference type="PANTHER" id="PTHR22617:SF23">
    <property type="entry name" value="CHEMOTAXIS PROTEIN CHEW"/>
    <property type="match status" value="1"/>
</dbReference>
<dbReference type="InterPro" id="IPR036061">
    <property type="entry name" value="CheW-like_dom_sf"/>
</dbReference>
<evidence type="ECO:0000259" key="1">
    <source>
        <dbReference type="PROSITE" id="PS50851"/>
    </source>
</evidence>
<dbReference type="GO" id="GO:0006935">
    <property type="term" value="P:chemotaxis"/>
    <property type="evidence" value="ECO:0007669"/>
    <property type="project" value="InterPro"/>
</dbReference>
<reference evidence="3" key="1">
    <citation type="submission" date="2016-10" db="EMBL/GenBank/DDBJ databases">
        <authorList>
            <person name="Varghese N."/>
            <person name="Submissions S."/>
        </authorList>
    </citation>
    <scope>NUCLEOTIDE SEQUENCE [LARGE SCALE GENOMIC DNA]</scope>
    <source>
        <strain evidence="3">XBD1002</strain>
    </source>
</reference>
<dbReference type="OrthoDB" id="359895at2"/>
<proteinExistence type="predicted"/>
<dbReference type="InterPro" id="IPR002545">
    <property type="entry name" value="CheW-lke_dom"/>
</dbReference>
<accession>A0A1I3IZL4</accession>
<dbReference type="InterPro" id="IPR039315">
    <property type="entry name" value="CheW"/>
</dbReference>
<organism evidence="2 3">
    <name type="scientific">Treponema bryantii</name>
    <dbReference type="NCBI Taxonomy" id="163"/>
    <lineage>
        <taxon>Bacteria</taxon>
        <taxon>Pseudomonadati</taxon>
        <taxon>Spirochaetota</taxon>
        <taxon>Spirochaetia</taxon>
        <taxon>Spirochaetales</taxon>
        <taxon>Treponemataceae</taxon>
        <taxon>Treponema</taxon>
    </lineage>
</organism>
<dbReference type="GO" id="GO:0005829">
    <property type="term" value="C:cytosol"/>
    <property type="evidence" value="ECO:0007669"/>
    <property type="project" value="TreeGrafter"/>
</dbReference>
<dbReference type="GO" id="GO:0007165">
    <property type="term" value="P:signal transduction"/>
    <property type="evidence" value="ECO:0007669"/>
    <property type="project" value="InterPro"/>
</dbReference>
<dbReference type="RefSeq" id="WP_074930627.1">
    <property type="nucleotide sequence ID" value="NZ_FORI01000002.1"/>
</dbReference>
<keyword evidence="3" id="KW-1185">Reference proteome</keyword>
<dbReference type="PROSITE" id="PS50851">
    <property type="entry name" value="CHEW"/>
    <property type="match status" value="1"/>
</dbReference>
<dbReference type="Pfam" id="PF01584">
    <property type="entry name" value="CheW"/>
    <property type="match status" value="1"/>
</dbReference>
<dbReference type="SUPFAM" id="SSF50341">
    <property type="entry name" value="CheW-like"/>
    <property type="match status" value="1"/>
</dbReference>
<protein>
    <submittedName>
        <fullName evidence="2">CheW-like domain-containing protein</fullName>
    </submittedName>
</protein>
<dbReference type="PANTHER" id="PTHR22617">
    <property type="entry name" value="CHEMOTAXIS SENSOR HISTIDINE KINASE-RELATED"/>
    <property type="match status" value="1"/>
</dbReference>
<sequence length="151" mass="17952">MAEEDKKLEAQLERLYNGNDTSYLIFSIHSQRYALKSSLIQEIIYDSKIHFIPFTPDYIEGVLNCRGIPYTVINVLKMEKQEDSEIKEKVFLLFNRSDDHFCIHISNIEVFYEPEQDDIFKDKVKYKLKYIPFFDADIIEKNICKDLGKHE</sequence>
<dbReference type="Proteomes" id="UP000182737">
    <property type="component" value="Unassembled WGS sequence"/>
</dbReference>
<dbReference type="AlphaFoldDB" id="A0A1I3IZL4"/>
<name>A0A1I3IZL4_9SPIR</name>
<dbReference type="Gene3D" id="2.40.50.180">
    <property type="entry name" value="CheA-289, Domain 4"/>
    <property type="match status" value="1"/>
</dbReference>
<evidence type="ECO:0000313" key="3">
    <source>
        <dbReference type="Proteomes" id="UP000182737"/>
    </source>
</evidence>
<evidence type="ECO:0000313" key="2">
    <source>
        <dbReference type="EMBL" id="SFI53379.1"/>
    </source>
</evidence>
<feature type="domain" description="CheW-like" evidence="1">
    <location>
        <begin position="20"/>
        <end position="151"/>
    </location>
</feature>
<gene>
    <name evidence="2" type="ORF">SAMN04487775_102239</name>
</gene>